<organism evidence="1">
    <name type="scientific">Fusarium odoratissimum (strain NRRL 54006)</name>
    <dbReference type="NCBI Taxonomy" id="1089451"/>
    <lineage>
        <taxon>Eukaryota</taxon>
        <taxon>Fungi</taxon>
        <taxon>Dikarya</taxon>
        <taxon>Ascomycota</taxon>
        <taxon>Pezizomycotina</taxon>
        <taxon>Sordariomycetes</taxon>
        <taxon>Hypocreomycetidae</taxon>
        <taxon>Hypocreales</taxon>
        <taxon>Nectriaceae</taxon>
        <taxon>Fusarium</taxon>
        <taxon>Fusarium oxysporum species complex</taxon>
        <taxon>Fusarium oxysporum f. sp. cubense (strain race 4)</taxon>
    </lineage>
</organism>
<dbReference type="HOGENOM" id="CLU_3279472_0_0_1"/>
<dbReference type="AlphaFoldDB" id="X0JZI6"/>
<reference evidence="1" key="1">
    <citation type="submission" date="2011-11" db="EMBL/GenBank/DDBJ databases">
        <title>The Genome Sequence of Fusarium oxysporum II5.</title>
        <authorList>
            <consortium name="The Broad Institute Genome Sequencing Platform"/>
            <person name="Ma L.-J."/>
            <person name="Gale L.R."/>
            <person name="Schwartz D.C."/>
            <person name="Zhou S."/>
            <person name="Corby-Kistler H."/>
            <person name="Young S.K."/>
            <person name="Zeng Q."/>
            <person name="Gargeya S."/>
            <person name="Fitzgerald M."/>
            <person name="Haas B."/>
            <person name="Abouelleil A."/>
            <person name="Alvarado L."/>
            <person name="Arachchi H.M."/>
            <person name="Berlin A."/>
            <person name="Brown A."/>
            <person name="Chapman S.B."/>
            <person name="Chen Z."/>
            <person name="Dunbar C."/>
            <person name="Freedman E."/>
            <person name="Gearin G."/>
            <person name="Goldberg J."/>
            <person name="Griggs A."/>
            <person name="Gujja S."/>
            <person name="Heiman D."/>
            <person name="Howarth C."/>
            <person name="Larson L."/>
            <person name="Lui A."/>
            <person name="MacDonald P.J.P."/>
            <person name="Montmayeur A."/>
            <person name="Murphy C."/>
            <person name="Neiman D."/>
            <person name="Pearson M."/>
            <person name="Priest M."/>
            <person name="Roberts A."/>
            <person name="Saif S."/>
            <person name="Shea T."/>
            <person name="Shenoy N."/>
            <person name="Sisk P."/>
            <person name="Stolte C."/>
            <person name="Sykes S."/>
            <person name="Wortman J."/>
            <person name="Nusbaum C."/>
            <person name="Birren B."/>
        </authorList>
    </citation>
    <scope>NUCLEOTIDE SEQUENCE [LARGE SCALE GENOMIC DNA]</scope>
    <source>
        <strain evidence="1">54006</strain>
    </source>
</reference>
<name>X0JZI6_FUSO5</name>
<accession>X0JZI6</accession>
<dbReference type="RefSeq" id="XP_031068803.1">
    <property type="nucleotide sequence ID" value="XM_031201279.1"/>
</dbReference>
<sequence length="47" mass="5236">MSLGIWPEELDAETIVNGKMVYIGCQALDTYNEAITKLRYLVSGDLT</sequence>
<protein>
    <submittedName>
        <fullName evidence="1">Uncharacterized protein</fullName>
    </submittedName>
</protein>
<dbReference type="VEuPathDB" id="FungiDB:FOIG_03424"/>
<dbReference type="EMBL" id="JH658275">
    <property type="protein sequence ID" value="EXM06714.1"/>
    <property type="molecule type" value="Genomic_DNA"/>
</dbReference>
<proteinExistence type="predicted"/>
<dbReference type="GeneID" id="42028599"/>
<gene>
    <name evidence="1" type="ORF">FOIG_03424</name>
</gene>
<dbReference type="Proteomes" id="UP000030685">
    <property type="component" value="Unassembled WGS sequence"/>
</dbReference>
<evidence type="ECO:0000313" key="1">
    <source>
        <dbReference type="EMBL" id="EXM06714.1"/>
    </source>
</evidence>
<reference evidence="1" key="2">
    <citation type="submission" date="2012-05" db="EMBL/GenBank/DDBJ databases">
        <title>The Genome Annotation of Fusarium oxysporum II5.</title>
        <authorList>
            <consortium name="The Broad Institute Genomics Platform"/>
            <person name="Ma L.-J."/>
            <person name="Corby-Kistler H."/>
            <person name="Broz K."/>
            <person name="Gale L.R."/>
            <person name="Jonkers W."/>
            <person name="O'Donnell K."/>
            <person name="Ploetz R."/>
            <person name="Steinberg C."/>
            <person name="Schwartz D.C."/>
            <person name="VanEtten H."/>
            <person name="Zhou S."/>
            <person name="Young S.K."/>
            <person name="Zeng Q."/>
            <person name="Gargeya S."/>
            <person name="Fitzgerald M."/>
            <person name="Abouelleil A."/>
            <person name="Alvarado L."/>
            <person name="Chapman S.B."/>
            <person name="Gainer-Dewar J."/>
            <person name="Goldberg J."/>
            <person name="Griggs A."/>
            <person name="Gujja S."/>
            <person name="Hansen M."/>
            <person name="Howarth C."/>
            <person name="Imamovic A."/>
            <person name="Ireland A."/>
            <person name="Larimer J."/>
            <person name="McCowan C."/>
            <person name="Murphy C."/>
            <person name="Pearson M."/>
            <person name="Poon T.W."/>
            <person name="Priest M."/>
            <person name="Roberts A."/>
            <person name="Saif S."/>
            <person name="Shea T."/>
            <person name="Sykes S."/>
            <person name="Wortman J."/>
            <person name="Nusbaum C."/>
            <person name="Birren B."/>
        </authorList>
    </citation>
    <scope>NUCLEOTIDE SEQUENCE</scope>
    <source>
        <strain evidence="1">54006</strain>
    </source>
</reference>